<feature type="domain" description="Ppx/GppA phosphatase N-terminal" evidence="2">
    <location>
        <begin position="124"/>
        <end position="421"/>
    </location>
</feature>
<protein>
    <submittedName>
        <fullName evidence="3">Ppx/GppA phosphatase</fullName>
    </submittedName>
</protein>
<accession>A0A2M6UWZ1</accession>
<feature type="compositionally biased region" description="Basic and acidic residues" evidence="1">
    <location>
        <begin position="9"/>
        <end position="26"/>
    </location>
</feature>
<dbReference type="InterPro" id="IPR043129">
    <property type="entry name" value="ATPase_NBD"/>
</dbReference>
<dbReference type="Proteomes" id="UP000230791">
    <property type="component" value="Unassembled WGS sequence"/>
</dbReference>
<dbReference type="Gene3D" id="3.30.420.150">
    <property type="entry name" value="Exopolyphosphatase. Domain 2"/>
    <property type="match status" value="1"/>
</dbReference>
<dbReference type="SUPFAM" id="SSF53067">
    <property type="entry name" value="Actin-like ATPase domain"/>
    <property type="match status" value="2"/>
</dbReference>
<evidence type="ECO:0000313" key="4">
    <source>
        <dbReference type="Proteomes" id="UP000230791"/>
    </source>
</evidence>
<gene>
    <name evidence="3" type="ORF">CEV08_01840</name>
</gene>
<reference evidence="3 4" key="1">
    <citation type="submission" date="2017-06" db="EMBL/GenBank/DDBJ databases">
        <title>Draft genome of Bartonella tribocorum C635.</title>
        <authorList>
            <person name="Hadjadj L."/>
            <person name="Jiyipong T."/>
            <person name="Diene S.M."/>
            <person name="Morand S."/>
            <person name="Rolain J.-M."/>
        </authorList>
    </citation>
    <scope>NUCLEOTIDE SEQUENCE [LARGE SCALE GENOMIC DNA]</scope>
    <source>
        <strain evidence="3 4">C635</strain>
    </source>
</reference>
<evidence type="ECO:0000259" key="2">
    <source>
        <dbReference type="Pfam" id="PF02541"/>
    </source>
</evidence>
<proteinExistence type="predicted"/>
<sequence>MTPLNCGSKELKREKKHDTEVDKLYDRSGSNKNNSSILSRTEAYSIHVNIKKQQRKKQCKQKQVFIPLETAFGFHRQTVTGAQKTKKLKIPFLRRYSQVKSPPFYAALDLGTNNCRLLIASPSKPGYFRVVDAFSRIVRLGEGLINNGFLNAQAMDRAIEALKICHLKLKQRHIKRYRLIATEACRSAENGKHFIQRVLDETGLELEIVDRQTEARFAVTGCSTLVEPNTDAIVLFDIGGGSSEIVLLDVSQKRSFRLAGQIIAWTSLPVGVVTLAERFGGNKINLDDFEKMKSYVRRLLNNFSDRHKLGELARGSKFHLLGTSGTVTTLAGMYLNLERYDRRKVDGIWMNDADVTLMTKRLLSWDIEKRVISPFIGRERADLILAGCAILDVIREVWPSQRLRVADRGLREGILIELMLRDGVWCRRKKRRDFKR</sequence>
<dbReference type="PANTHER" id="PTHR30005:SF0">
    <property type="entry name" value="RETROGRADE REGULATION PROTEIN 2"/>
    <property type="match status" value="1"/>
</dbReference>
<dbReference type="InterPro" id="IPR003695">
    <property type="entry name" value="Ppx_GppA_N"/>
</dbReference>
<evidence type="ECO:0000256" key="1">
    <source>
        <dbReference type="SAM" id="MobiDB-lite"/>
    </source>
</evidence>
<name>A0A2M6UWZ1_9HYPH</name>
<dbReference type="CDD" id="cd24054">
    <property type="entry name" value="ASKHA_NBD_AaPPX-GppA_MtPPX2-like"/>
    <property type="match status" value="1"/>
</dbReference>
<dbReference type="Pfam" id="PF02541">
    <property type="entry name" value="Ppx-GppA"/>
    <property type="match status" value="1"/>
</dbReference>
<organism evidence="3 4">
    <name type="scientific">Bartonella tribocorum</name>
    <dbReference type="NCBI Taxonomy" id="85701"/>
    <lineage>
        <taxon>Bacteria</taxon>
        <taxon>Pseudomonadati</taxon>
        <taxon>Pseudomonadota</taxon>
        <taxon>Alphaproteobacteria</taxon>
        <taxon>Hyphomicrobiales</taxon>
        <taxon>Bartonellaceae</taxon>
        <taxon>Bartonella</taxon>
    </lineage>
</organism>
<feature type="region of interest" description="Disordered" evidence="1">
    <location>
        <begin position="1"/>
        <end position="36"/>
    </location>
</feature>
<comment type="caution">
    <text evidence="3">The sequence shown here is derived from an EMBL/GenBank/DDBJ whole genome shotgun (WGS) entry which is preliminary data.</text>
</comment>
<dbReference type="Gene3D" id="3.30.420.40">
    <property type="match status" value="1"/>
</dbReference>
<dbReference type="PANTHER" id="PTHR30005">
    <property type="entry name" value="EXOPOLYPHOSPHATASE"/>
    <property type="match status" value="1"/>
</dbReference>
<dbReference type="RefSeq" id="WP_100130092.1">
    <property type="nucleotide sequence ID" value="NZ_CADDYJ010000001.1"/>
</dbReference>
<dbReference type="AlphaFoldDB" id="A0A2M6UWZ1"/>
<dbReference type="EMBL" id="NJPP01000003">
    <property type="protein sequence ID" value="PIT70722.1"/>
    <property type="molecule type" value="Genomic_DNA"/>
</dbReference>
<evidence type="ECO:0000313" key="3">
    <source>
        <dbReference type="EMBL" id="PIT70722.1"/>
    </source>
</evidence>
<dbReference type="GO" id="GO:0016462">
    <property type="term" value="F:pyrophosphatase activity"/>
    <property type="evidence" value="ECO:0007669"/>
    <property type="project" value="TreeGrafter"/>
</dbReference>
<dbReference type="OrthoDB" id="9793035at2"/>
<dbReference type="InterPro" id="IPR050273">
    <property type="entry name" value="GppA/Ppx_hydrolase"/>
</dbReference>